<accession>A0AAE8MXY5</accession>
<proteinExistence type="predicted"/>
<evidence type="ECO:0000313" key="3">
    <source>
        <dbReference type="Proteomes" id="UP001187682"/>
    </source>
</evidence>
<feature type="compositionally biased region" description="Basic and acidic residues" evidence="1">
    <location>
        <begin position="25"/>
        <end position="41"/>
    </location>
</feature>
<organism evidence="2 3">
    <name type="scientific">Cephalotrichum gorgonifer</name>
    <dbReference type="NCBI Taxonomy" id="2041049"/>
    <lineage>
        <taxon>Eukaryota</taxon>
        <taxon>Fungi</taxon>
        <taxon>Dikarya</taxon>
        <taxon>Ascomycota</taxon>
        <taxon>Pezizomycotina</taxon>
        <taxon>Sordariomycetes</taxon>
        <taxon>Hypocreomycetidae</taxon>
        <taxon>Microascales</taxon>
        <taxon>Microascaceae</taxon>
        <taxon>Cephalotrichum</taxon>
    </lineage>
</organism>
<comment type="caution">
    <text evidence="2">The sequence shown here is derived from an EMBL/GenBank/DDBJ whole genome shotgun (WGS) entry which is preliminary data.</text>
</comment>
<evidence type="ECO:0000256" key="1">
    <source>
        <dbReference type="SAM" id="MobiDB-lite"/>
    </source>
</evidence>
<name>A0AAE8MXY5_9PEZI</name>
<reference evidence="2" key="1">
    <citation type="submission" date="2018-03" db="EMBL/GenBank/DDBJ databases">
        <authorList>
            <person name="Guldener U."/>
        </authorList>
    </citation>
    <scope>NUCLEOTIDE SEQUENCE</scope>
</reference>
<protein>
    <submittedName>
        <fullName evidence="2">Uncharacterized protein</fullName>
    </submittedName>
</protein>
<dbReference type="EMBL" id="ONZQ02000007">
    <property type="protein sequence ID" value="SPO02786.1"/>
    <property type="molecule type" value="Genomic_DNA"/>
</dbReference>
<feature type="region of interest" description="Disordered" evidence="1">
    <location>
        <begin position="1"/>
        <end position="174"/>
    </location>
</feature>
<feature type="compositionally biased region" description="Acidic residues" evidence="1">
    <location>
        <begin position="12"/>
        <end position="23"/>
    </location>
</feature>
<feature type="compositionally biased region" description="Acidic residues" evidence="1">
    <location>
        <begin position="60"/>
        <end position="77"/>
    </location>
</feature>
<dbReference type="Proteomes" id="UP001187682">
    <property type="component" value="Unassembled WGS sequence"/>
</dbReference>
<keyword evidence="3" id="KW-1185">Reference proteome</keyword>
<dbReference type="AlphaFoldDB" id="A0AAE8MXY5"/>
<feature type="compositionally biased region" description="Acidic residues" evidence="1">
    <location>
        <begin position="148"/>
        <end position="174"/>
    </location>
</feature>
<feature type="compositionally biased region" description="Basic and acidic residues" evidence="1">
    <location>
        <begin position="78"/>
        <end position="90"/>
    </location>
</feature>
<sequence>MGRLEGGSVEDSSADSDDQEVAVDDLARWVKMECVEERDGPNEPSPKAQEASNAITIQSDDSEDDHEDDDTQLDDDDSTPRLEIVDRGVETSDTESDTPVQLPGPPKRKYPSRSYNRRAGAVCRVSDQAREERCPTTPLQHTRYQDFDSSDDEAAQASGEEDDQDDTDYDPSQS</sequence>
<evidence type="ECO:0000313" key="2">
    <source>
        <dbReference type="EMBL" id="SPO02786.1"/>
    </source>
</evidence>
<gene>
    <name evidence="2" type="ORF">DNG_05461</name>
</gene>